<name>A0AAN7A9Z3_9PEZI</name>
<reference evidence="2" key="1">
    <citation type="journal article" date="2023" name="Mol. Phylogenet. Evol.">
        <title>Genome-scale phylogeny and comparative genomics of the fungal order Sordariales.</title>
        <authorList>
            <person name="Hensen N."/>
            <person name="Bonometti L."/>
            <person name="Westerberg I."/>
            <person name="Brannstrom I.O."/>
            <person name="Guillou S."/>
            <person name="Cros-Aarteil S."/>
            <person name="Calhoun S."/>
            <person name="Haridas S."/>
            <person name="Kuo A."/>
            <person name="Mondo S."/>
            <person name="Pangilinan J."/>
            <person name="Riley R."/>
            <person name="LaButti K."/>
            <person name="Andreopoulos B."/>
            <person name="Lipzen A."/>
            <person name="Chen C."/>
            <person name="Yan M."/>
            <person name="Daum C."/>
            <person name="Ng V."/>
            <person name="Clum A."/>
            <person name="Steindorff A."/>
            <person name="Ohm R.A."/>
            <person name="Martin F."/>
            <person name="Silar P."/>
            <person name="Natvig D.O."/>
            <person name="Lalanne C."/>
            <person name="Gautier V."/>
            <person name="Ament-Velasquez S.L."/>
            <person name="Kruys A."/>
            <person name="Hutchinson M.I."/>
            <person name="Powell A.J."/>
            <person name="Barry K."/>
            <person name="Miller A.N."/>
            <person name="Grigoriev I.V."/>
            <person name="Debuchy R."/>
            <person name="Gladieux P."/>
            <person name="Hiltunen Thoren M."/>
            <person name="Johannesson H."/>
        </authorList>
    </citation>
    <scope>NUCLEOTIDE SEQUENCE</scope>
    <source>
        <strain evidence="2">CBS 892.96</strain>
    </source>
</reference>
<organism evidence="2 3">
    <name type="scientific">Triangularia setosa</name>
    <dbReference type="NCBI Taxonomy" id="2587417"/>
    <lineage>
        <taxon>Eukaryota</taxon>
        <taxon>Fungi</taxon>
        <taxon>Dikarya</taxon>
        <taxon>Ascomycota</taxon>
        <taxon>Pezizomycotina</taxon>
        <taxon>Sordariomycetes</taxon>
        <taxon>Sordariomycetidae</taxon>
        <taxon>Sordariales</taxon>
        <taxon>Podosporaceae</taxon>
        <taxon>Triangularia</taxon>
    </lineage>
</organism>
<reference evidence="2" key="2">
    <citation type="submission" date="2023-05" db="EMBL/GenBank/DDBJ databases">
        <authorList>
            <consortium name="Lawrence Berkeley National Laboratory"/>
            <person name="Steindorff A."/>
            <person name="Hensen N."/>
            <person name="Bonometti L."/>
            <person name="Westerberg I."/>
            <person name="Brannstrom I.O."/>
            <person name="Guillou S."/>
            <person name="Cros-Aarteil S."/>
            <person name="Calhoun S."/>
            <person name="Haridas S."/>
            <person name="Kuo A."/>
            <person name="Mondo S."/>
            <person name="Pangilinan J."/>
            <person name="Riley R."/>
            <person name="Labutti K."/>
            <person name="Andreopoulos B."/>
            <person name="Lipzen A."/>
            <person name="Chen C."/>
            <person name="Yanf M."/>
            <person name="Daum C."/>
            <person name="Ng V."/>
            <person name="Clum A."/>
            <person name="Ohm R."/>
            <person name="Martin F."/>
            <person name="Silar P."/>
            <person name="Natvig D."/>
            <person name="Lalanne C."/>
            <person name="Gautier V."/>
            <person name="Ament-Velasquez S.L."/>
            <person name="Kruys A."/>
            <person name="Hutchinson M.I."/>
            <person name="Powell A.J."/>
            <person name="Barry K."/>
            <person name="Miller A.N."/>
            <person name="Grigoriev I.V."/>
            <person name="Debuchy R."/>
            <person name="Gladieux P."/>
            <person name="Thoren M.H."/>
            <person name="Johannesson H."/>
        </authorList>
    </citation>
    <scope>NUCLEOTIDE SEQUENCE</scope>
    <source>
        <strain evidence="2">CBS 892.96</strain>
    </source>
</reference>
<dbReference type="Pfam" id="PF23670">
    <property type="entry name" value="PIGBOS1"/>
    <property type="match status" value="1"/>
</dbReference>
<feature type="region of interest" description="Disordered" evidence="1">
    <location>
        <begin position="40"/>
        <end position="65"/>
    </location>
</feature>
<dbReference type="EMBL" id="MU866136">
    <property type="protein sequence ID" value="KAK4178540.1"/>
    <property type="molecule type" value="Genomic_DNA"/>
</dbReference>
<evidence type="ECO:0000256" key="1">
    <source>
        <dbReference type="SAM" id="MobiDB-lite"/>
    </source>
</evidence>
<keyword evidence="3" id="KW-1185">Reference proteome</keyword>
<feature type="compositionally biased region" description="Basic and acidic residues" evidence="1">
    <location>
        <begin position="45"/>
        <end position="65"/>
    </location>
</feature>
<sequence>MGAQGKFFTIAAVVALGIANGYYTFNPSLKEAKEKADGTYLSKTLENRDAQKKTASEEDKKSTGQ</sequence>
<proteinExistence type="predicted"/>
<evidence type="ECO:0000313" key="3">
    <source>
        <dbReference type="Proteomes" id="UP001302321"/>
    </source>
</evidence>
<comment type="caution">
    <text evidence="2">The sequence shown here is derived from an EMBL/GenBank/DDBJ whole genome shotgun (WGS) entry which is preliminary data.</text>
</comment>
<dbReference type="AlphaFoldDB" id="A0AAN7A9Z3"/>
<dbReference type="InterPro" id="IPR057394">
    <property type="entry name" value="PIGBOS1"/>
</dbReference>
<evidence type="ECO:0000313" key="2">
    <source>
        <dbReference type="EMBL" id="KAK4178540.1"/>
    </source>
</evidence>
<dbReference type="Proteomes" id="UP001302321">
    <property type="component" value="Unassembled WGS sequence"/>
</dbReference>
<accession>A0AAN7A9Z3</accession>
<protein>
    <submittedName>
        <fullName evidence="2">Uncharacterized protein</fullName>
    </submittedName>
</protein>
<gene>
    <name evidence="2" type="ORF">QBC36DRAFT_324641</name>
</gene>